<dbReference type="InterPro" id="IPR023834">
    <property type="entry name" value="T7SS_pept_S8A_mycosin"/>
</dbReference>
<evidence type="ECO:0000256" key="10">
    <source>
        <dbReference type="PROSITE-ProRule" id="PRU01240"/>
    </source>
</evidence>
<dbReference type="PANTHER" id="PTHR43806:SF11">
    <property type="entry name" value="CEREVISIN-RELATED"/>
    <property type="match status" value="1"/>
</dbReference>
<feature type="chain" id="PRO_5046588441" evidence="13">
    <location>
        <begin position="24"/>
        <end position="385"/>
    </location>
</feature>
<keyword evidence="7 10" id="KW-0720">Serine protease</keyword>
<gene>
    <name evidence="15" type="ORF">J2853_008614</name>
</gene>
<evidence type="ECO:0000256" key="7">
    <source>
        <dbReference type="ARBA" id="ARBA00022825"/>
    </source>
</evidence>
<feature type="signal peptide" evidence="13">
    <location>
        <begin position="1"/>
        <end position="23"/>
    </location>
</feature>
<dbReference type="PROSITE" id="PS00136">
    <property type="entry name" value="SUBTILASE_ASP"/>
    <property type="match status" value="1"/>
</dbReference>
<dbReference type="Gene3D" id="3.40.50.200">
    <property type="entry name" value="Peptidase S8/S53 domain"/>
    <property type="match status" value="1"/>
</dbReference>
<dbReference type="NCBIfam" id="TIGR03921">
    <property type="entry name" value="T7SS_mycosin"/>
    <property type="match status" value="1"/>
</dbReference>
<evidence type="ECO:0000256" key="3">
    <source>
        <dbReference type="ARBA" id="ARBA00022475"/>
    </source>
</evidence>
<evidence type="ECO:0000256" key="4">
    <source>
        <dbReference type="ARBA" id="ARBA00022670"/>
    </source>
</evidence>
<feature type="active site" description="Charge relay system" evidence="10">
    <location>
        <position position="67"/>
    </location>
</feature>
<reference evidence="15 16" key="1">
    <citation type="submission" date="2023-07" db="EMBL/GenBank/DDBJ databases">
        <title>Sequencing the genomes of 1000 actinobacteria strains.</title>
        <authorList>
            <person name="Klenk H.-P."/>
        </authorList>
    </citation>
    <scope>NUCLEOTIDE SEQUENCE [LARGE SCALE GENOMIC DNA]</scope>
    <source>
        <strain evidence="15 16">DSM 46740</strain>
    </source>
</reference>
<organism evidence="15 16">
    <name type="scientific">Streptosporangium lutulentum</name>
    <dbReference type="NCBI Taxonomy" id="1461250"/>
    <lineage>
        <taxon>Bacteria</taxon>
        <taxon>Bacillati</taxon>
        <taxon>Actinomycetota</taxon>
        <taxon>Actinomycetes</taxon>
        <taxon>Streptosporangiales</taxon>
        <taxon>Streptosporangiaceae</taxon>
        <taxon>Streptosporangium</taxon>
    </lineage>
</organism>
<protein>
    <submittedName>
        <fullName evidence="15">Type VII secretion-associated serine protease mycosin</fullName>
    </submittedName>
</protein>
<feature type="active site" description="Charge relay system" evidence="10">
    <location>
        <position position="255"/>
    </location>
</feature>
<keyword evidence="6 10" id="KW-0378">Hydrolase</keyword>
<keyword evidence="4 10" id="KW-0645">Protease</keyword>
<evidence type="ECO:0000256" key="1">
    <source>
        <dbReference type="ARBA" id="ARBA00004162"/>
    </source>
</evidence>
<accession>A0ABT9QRR4</accession>
<feature type="region of interest" description="Disordered" evidence="11">
    <location>
        <begin position="211"/>
        <end position="235"/>
    </location>
</feature>
<keyword evidence="8 12" id="KW-1133">Transmembrane helix</keyword>
<comment type="subcellular location">
    <subcellularLocation>
        <location evidence="1">Cell membrane</location>
        <topology evidence="1">Single-pass membrane protein</topology>
    </subcellularLocation>
</comment>
<evidence type="ECO:0000313" key="15">
    <source>
        <dbReference type="EMBL" id="MDP9849403.1"/>
    </source>
</evidence>
<dbReference type="InterPro" id="IPR050131">
    <property type="entry name" value="Peptidase_S8_subtilisin-like"/>
</dbReference>
<dbReference type="PROSITE" id="PS00137">
    <property type="entry name" value="SUBTILASE_HIS"/>
    <property type="match status" value="1"/>
</dbReference>
<dbReference type="EMBL" id="JAUSQU010000001">
    <property type="protein sequence ID" value="MDP9849403.1"/>
    <property type="molecule type" value="Genomic_DNA"/>
</dbReference>
<dbReference type="InterPro" id="IPR000209">
    <property type="entry name" value="Peptidase_S8/S53_dom"/>
</dbReference>
<dbReference type="InterPro" id="IPR023827">
    <property type="entry name" value="Peptidase_S8_Asp-AS"/>
</dbReference>
<dbReference type="InterPro" id="IPR036852">
    <property type="entry name" value="Peptidase_S8/S53_dom_sf"/>
</dbReference>
<evidence type="ECO:0000256" key="6">
    <source>
        <dbReference type="ARBA" id="ARBA00022801"/>
    </source>
</evidence>
<keyword evidence="3" id="KW-1003">Cell membrane</keyword>
<dbReference type="InterPro" id="IPR022398">
    <property type="entry name" value="Peptidase_S8_His-AS"/>
</dbReference>
<keyword evidence="13" id="KW-0732">Signal</keyword>
<dbReference type="SUPFAM" id="SSF52743">
    <property type="entry name" value="Subtilisin-like"/>
    <property type="match status" value="1"/>
</dbReference>
<evidence type="ECO:0000256" key="11">
    <source>
        <dbReference type="SAM" id="MobiDB-lite"/>
    </source>
</evidence>
<dbReference type="RefSeq" id="WP_307567237.1">
    <property type="nucleotide sequence ID" value="NZ_JAUSQU010000001.1"/>
</dbReference>
<dbReference type="Proteomes" id="UP001225356">
    <property type="component" value="Unassembled WGS sequence"/>
</dbReference>
<dbReference type="GO" id="GO:0008233">
    <property type="term" value="F:peptidase activity"/>
    <property type="evidence" value="ECO:0007669"/>
    <property type="project" value="UniProtKB-KW"/>
</dbReference>
<dbReference type="PRINTS" id="PR00723">
    <property type="entry name" value="SUBTILISIN"/>
</dbReference>
<evidence type="ECO:0000256" key="12">
    <source>
        <dbReference type="SAM" id="Phobius"/>
    </source>
</evidence>
<evidence type="ECO:0000259" key="14">
    <source>
        <dbReference type="Pfam" id="PF00082"/>
    </source>
</evidence>
<feature type="active site" description="Charge relay system" evidence="10">
    <location>
        <position position="97"/>
    </location>
</feature>
<evidence type="ECO:0000256" key="9">
    <source>
        <dbReference type="ARBA" id="ARBA00023136"/>
    </source>
</evidence>
<comment type="similarity">
    <text evidence="2 10">Belongs to the peptidase S8 family.</text>
</comment>
<dbReference type="Pfam" id="PF00082">
    <property type="entry name" value="Peptidase_S8"/>
    <property type="match status" value="1"/>
</dbReference>
<feature type="transmembrane region" description="Helical" evidence="12">
    <location>
        <begin position="346"/>
        <end position="368"/>
    </location>
</feature>
<dbReference type="PANTHER" id="PTHR43806">
    <property type="entry name" value="PEPTIDASE S8"/>
    <property type="match status" value="1"/>
</dbReference>
<comment type="caution">
    <text evidence="15">The sequence shown here is derived from an EMBL/GenBank/DDBJ whole genome shotgun (WGS) entry which is preliminary data.</text>
</comment>
<dbReference type="InterPro" id="IPR015500">
    <property type="entry name" value="Peptidase_S8_subtilisin-rel"/>
</dbReference>
<evidence type="ECO:0000313" key="16">
    <source>
        <dbReference type="Proteomes" id="UP001225356"/>
    </source>
</evidence>
<keyword evidence="16" id="KW-1185">Reference proteome</keyword>
<dbReference type="PROSITE" id="PS51892">
    <property type="entry name" value="SUBTILASE"/>
    <property type="match status" value="1"/>
</dbReference>
<feature type="domain" description="Peptidase S8/S53" evidence="14">
    <location>
        <begin position="58"/>
        <end position="290"/>
    </location>
</feature>
<sequence>MIGEKLVAGVLALTITAPTPVAAAQAPSCNPPRGILSIKESWAQRRFNLPEVWKLSRGEGVTVAVVDSGVDNTHPQLRAVSRPVDLTGTGKIDCLGHGTAVAGIIAAAEKPGALFAGVAPGVKLISIKQTNEERSDGAGRLAHGILQAVQLGADVINVSTKASDQPDLKAAVSYALAQDVVVVAAAGNVERPDSPSLPAYPATYPGVISVGSAKPDGGRAESSNTSSPVSVLAPGVDLTSTSPGGAFIEGLEGTSFAAAYVTGVAALVRARYPKLDRTAIQRRIQMTADGGSGTGTGEGMVNPLLALSTIIPSESEMVAIAPDEPGPLPADAIRRVPEEDVRGITIAIWVALLSLTAAILTLLGRLVVPMGRRRGWQPDRTEIGA</sequence>
<keyword evidence="5 12" id="KW-0812">Transmembrane</keyword>
<evidence type="ECO:0000256" key="5">
    <source>
        <dbReference type="ARBA" id="ARBA00022692"/>
    </source>
</evidence>
<proteinExistence type="inferred from homology"/>
<evidence type="ECO:0000256" key="13">
    <source>
        <dbReference type="SAM" id="SignalP"/>
    </source>
</evidence>
<name>A0ABT9QRR4_9ACTN</name>
<evidence type="ECO:0000256" key="2">
    <source>
        <dbReference type="ARBA" id="ARBA00011073"/>
    </source>
</evidence>
<dbReference type="GO" id="GO:0006508">
    <property type="term" value="P:proteolysis"/>
    <property type="evidence" value="ECO:0007669"/>
    <property type="project" value="UniProtKB-KW"/>
</dbReference>
<keyword evidence="9 12" id="KW-0472">Membrane</keyword>
<evidence type="ECO:0000256" key="8">
    <source>
        <dbReference type="ARBA" id="ARBA00022989"/>
    </source>
</evidence>